<keyword evidence="3 4" id="KW-0687">Ribonucleoprotein</keyword>
<name>A0AAD5V7W1_9APHY</name>
<evidence type="ECO:0000256" key="4">
    <source>
        <dbReference type="RuleBase" id="RU004005"/>
    </source>
</evidence>
<organism evidence="6 7">
    <name type="scientific">Meripilus lineatus</name>
    <dbReference type="NCBI Taxonomy" id="2056292"/>
    <lineage>
        <taxon>Eukaryota</taxon>
        <taxon>Fungi</taxon>
        <taxon>Dikarya</taxon>
        <taxon>Basidiomycota</taxon>
        <taxon>Agaricomycotina</taxon>
        <taxon>Agaricomycetes</taxon>
        <taxon>Polyporales</taxon>
        <taxon>Meripilaceae</taxon>
        <taxon>Meripilus</taxon>
    </lineage>
</organism>
<keyword evidence="7" id="KW-1185">Reference proteome</keyword>
<dbReference type="GO" id="GO:0005762">
    <property type="term" value="C:mitochondrial large ribosomal subunit"/>
    <property type="evidence" value="ECO:0007669"/>
    <property type="project" value="TreeGrafter"/>
</dbReference>
<gene>
    <name evidence="6" type="ORF">NLI96_g2661</name>
</gene>
<dbReference type="Proteomes" id="UP001212997">
    <property type="component" value="Unassembled WGS sequence"/>
</dbReference>
<evidence type="ECO:0000256" key="3">
    <source>
        <dbReference type="ARBA" id="ARBA00023274"/>
    </source>
</evidence>
<sequence length="202" mass="22815">MNVREKASKEEIEAAKKEQADKGQLSVFESLPPAESEEGEATGSQFVKPKKVHTEHKYSTANFKISHRKLNLLSRQIAGKPIDSAILQMLFSEKRASKRIKSMLVVAKDHAVLKGLEDKKLVIAESWVTKGPKVHARFEPRGRGHYGIRHHPDARLHVLLKEGKTRAQLLQEEKARKLKRIVSAGMVREDVPLRNPGPAWAW</sequence>
<evidence type="ECO:0000313" key="7">
    <source>
        <dbReference type="Proteomes" id="UP001212997"/>
    </source>
</evidence>
<dbReference type="GO" id="GO:0006412">
    <property type="term" value="P:translation"/>
    <property type="evidence" value="ECO:0007669"/>
    <property type="project" value="InterPro"/>
</dbReference>
<evidence type="ECO:0000313" key="6">
    <source>
        <dbReference type="EMBL" id="KAJ3488692.1"/>
    </source>
</evidence>
<dbReference type="PANTHER" id="PTHR13501">
    <property type="entry name" value="CHLOROPLAST 50S RIBOSOMAL PROTEIN L22-RELATED"/>
    <property type="match status" value="1"/>
</dbReference>
<feature type="region of interest" description="Disordered" evidence="5">
    <location>
        <begin position="1"/>
        <end position="53"/>
    </location>
</feature>
<dbReference type="InterPro" id="IPR001063">
    <property type="entry name" value="Ribosomal_uL22"/>
</dbReference>
<protein>
    <recommendedName>
        <fullName evidence="8">50S ribosomal protein L22</fullName>
    </recommendedName>
</protein>
<dbReference type="Gene3D" id="3.90.470.10">
    <property type="entry name" value="Ribosomal protein L22/L17"/>
    <property type="match status" value="1"/>
</dbReference>
<comment type="similarity">
    <text evidence="1 4">Belongs to the universal ribosomal protein uL22 family.</text>
</comment>
<evidence type="ECO:0000256" key="2">
    <source>
        <dbReference type="ARBA" id="ARBA00022980"/>
    </source>
</evidence>
<comment type="caution">
    <text evidence="6">The sequence shown here is derived from an EMBL/GenBank/DDBJ whole genome shotgun (WGS) entry which is preliminary data.</text>
</comment>
<dbReference type="EMBL" id="JANAWD010000061">
    <property type="protein sequence ID" value="KAJ3488692.1"/>
    <property type="molecule type" value="Genomic_DNA"/>
</dbReference>
<evidence type="ECO:0008006" key="8">
    <source>
        <dbReference type="Google" id="ProtNLM"/>
    </source>
</evidence>
<dbReference type="GO" id="GO:0003735">
    <property type="term" value="F:structural constituent of ribosome"/>
    <property type="evidence" value="ECO:0007669"/>
    <property type="project" value="InterPro"/>
</dbReference>
<reference evidence="6" key="1">
    <citation type="submission" date="2022-07" db="EMBL/GenBank/DDBJ databases">
        <title>Genome Sequence of Physisporinus lineatus.</title>
        <authorList>
            <person name="Buettner E."/>
        </authorList>
    </citation>
    <scope>NUCLEOTIDE SEQUENCE</scope>
    <source>
        <strain evidence="6">VT162</strain>
    </source>
</reference>
<dbReference type="InterPro" id="IPR047867">
    <property type="entry name" value="Ribosomal_uL22_bac/org-type"/>
</dbReference>
<keyword evidence="2 4" id="KW-0689">Ribosomal protein</keyword>
<feature type="compositionally biased region" description="Basic and acidic residues" evidence="5">
    <location>
        <begin position="1"/>
        <end position="21"/>
    </location>
</feature>
<dbReference type="Pfam" id="PF00237">
    <property type="entry name" value="Ribosomal_L22"/>
    <property type="match status" value="1"/>
</dbReference>
<dbReference type="PANTHER" id="PTHR13501:SF8">
    <property type="entry name" value="LARGE RIBOSOMAL SUBUNIT PROTEIN UL22M"/>
    <property type="match status" value="1"/>
</dbReference>
<dbReference type="SUPFAM" id="SSF54843">
    <property type="entry name" value="Ribosomal protein L22"/>
    <property type="match status" value="1"/>
</dbReference>
<evidence type="ECO:0000256" key="1">
    <source>
        <dbReference type="ARBA" id="ARBA00009451"/>
    </source>
</evidence>
<dbReference type="AlphaFoldDB" id="A0AAD5V7W1"/>
<evidence type="ECO:0000256" key="5">
    <source>
        <dbReference type="SAM" id="MobiDB-lite"/>
    </source>
</evidence>
<dbReference type="InterPro" id="IPR036394">
    <property type="entry name" value="Ribosomal_uL22_sf"/>
</dbReference>
<accession>A0AAD5V7W1</accession>
<proteinExistence type="inferred from homology"/>